<comment type="caution">
    <text evidence="1">The sequence shown here is derived from an EMBL/GenBank/DDBJ whole genome shotgun (WGS) entry which is preliminary data.</text>
</comment>
<evidence type="ECO:0000313" key="2">
    <source>
        <dbReference type="Proteomes" id="UP000640052"/>
    </source>
</evidence>
<organism evidence="1 2">
    <name type="scientific">Acrocarpospora phusangensis</name>
    <dbReference type="NCBI Taxonomy" id="1070424"/>
    <lineage>
        <taxon>Bacteria</taxon>
        <taxon>Bacillati</taxon>
        <taxon>Actinomycetota</taxon>
        <taxon>Actinomycetes</taxon>
        <taxon>Streptosporangiales</taxon>
        <taxon>Streptosporangiaceae</taxon>
        <taxon>Acrocarpospora</taxon>
    </lineage>
</organism>
<proteinExistence type="predicted"/>
<dbReference type="Proteomes" id="UP000640052">
    <property type="component" value="Unassembled WGS sequence"/>
</dbReference>
<evidence type="ECO:0000313" key="1">
    <source>
        <dbReference type="EMBL" id="GIH24964.1"/>
    </source>
</evidence>
<protein>
    <submittedName>
        <fullName evidence="1">Uncharacterized protein</fullName>
    </submittedName>
</protein>
<name>A0A919UKE8_9ACTN</name>
<dbReference type="EMBL" id="BOOA01000023">
    <property type="protein sequence ID" value="GIH24964.1"/>
    <property type="molecule type" value="Genomic_DNA"/>
</dbReference>
<keyword evidence="2" id="KW-1185">Reference proteome</keyword>
<gene>
    <name evidence="1" type="ORF">Aph01nite_32740</name>
</gene>
<dbReference type="AlphaFoldDB" id="A0A919UKE8"/>
<accession>A0A919UKE8</accession>
<sequence length="140" mass="13581">MAINAPSSRNLGSGGSGQSLTAQLGSVSVADTRGGLATAWTARAAATDFTTGGGSAAETIGRARVSYWSGIASATAGTGVFTPGQATALLAVPLSGNATAYTLTLGVGDTSATWNPHIVVSLPAAAVAGTYTGRITHSVA</sequence>
<dbReference type="RefSeq" id="WP_204041690.1">
    <property type="nucleotide sequence ID" value="NZ_BOOA01000023.1"/>
</dbReference>
<reference evidence="1" key="1">
    <citation type="submission" date="2021-01" db="EMBL/GenBank/DDBJ databases">
        <title>Whole genome shotgun sequence of Acrocarpospora phusangensis NBRC 108782.</title>
        <authorList>
            <person name="Komaki H."/>
            <person name="Tamura T."/>
        </authorList>
    </citation>
    <scope>NUCLEOTIDE SEQUENCE</scope>
    <source>
        <strain evidence="1">NBRC 108782</strain>
    </source>
</reference>